<evidence type="ECO:0000313" key="8">
    <source>
        <dbReference type="Proteomes" id="UP000317093"/>
    </source>
</evidence>
<dbReference type="KEGG" id="knv:Pan216_34450"/>
<evidence type="ECO:0000256" key="5">
    <source>
        <dbReference type="ARBA" id="ARBA00023049"/>
    </source>
</evidence>
<dbReference type="InterPro" id="IPR000555">
    <property type="entry name" value="JAMM/MPN+_dom"/>
</dbReference>
<dbReference type="PANTHER" id="PTHR34858">
    <property type="entry name" value="CYSO-CYSTEINE PEPTIDASE"/>
    <property type="match status" value="1"/>
</dbReference>
<protein>
    <submittedName>
        <fullName evidence="7">Mov34/MPN/PAD-1 family protein</fullName>
    </submittedName>
</protein>
<dbReference type="InterPro" id="IPR051929">
    <property type="entry name" value="VirAsm_ModProt"/>
</dbReference>
<dbReference type="Proteomes" id="UP000317093">
    <property type="component" value="Chromosome"/>
</dbReference>
<evidence type="ECO:0000313" key="7">
    <source>
        <dbReference type="EMBL" id="QDU62578.1"/>
    </source>
</evidence>
<keyword evidence="8" id="KW-1185">Reference proteome</keyword>
<dbReference type="PANTHER" id="PTHR34858:SF1">
    <property type="entry name" value="CYSO-CYSTEINE PEPTIDASE"/>
    <property type="match status" value="1"/>
</dbReference>
<dbReference type="EMBL" id="CP036279">
    <property type="protein sequence ID" value="QDU62578.1"/>
    <property type="molecule type" value="Genomic_DNA"/>
</dbReference>
<accession>A0A518B6H9</accession>
<evidence type="ECO:0000259" key="6">
    <source>
        <dbReference type="SMART" id="SM00232"/>
    </source>
</evidence>
<dbReference type="SUPFAM" id="SSF102712">
    <property type="entry name" value="JAB1/MPN domain"/>
    <property type="match status" value="1"/>
</dbReference>
<dbReference type="Gene3D" id="3.40.140.10">
    <property type="entry name" value="Cytidine Deaminase, domain 2"/>
    <property type="match status" value="1"/>
</dbReference>
<sequence>MALVNSNTNSHVDDSPLRVPRWIVRSMIEHAKREVPRECCGLLGGTRRLVCSIYPLVNEAEDDRRYLAAHGLFAPMKQIREKGEQLLGIYHSHPSTEAIPSRVDMARNNYRRVPQFIVSLASPEPVVRAYLVGEEKFAEVAWEIIHVEGETAATAEVASGEDGIGERNGAGKPIDAGLAYVVSRWPELSRGTQEEIVRIVTGERLSGD</sequence>
<proteinExistence type="predicted"/>
<keyword evidence="4" id="KW-0862">Zinc</keyword>
<gene>
    <name evidence="7" type="ORF">Pan216_34450</name>
</gene>
<evidence type="ECO:0000256" key="4">
    <source>
        <dbReference type="ARBA" id="ARBA00022833"/>
    </source>
</evidence>
<dbReference type="GO" id="GO:0008270">
    <property type="term" value="F:zinc ion binding"/>
    <property type="evidence" value="ECO:0007669"/>
    <property type="project" value="TreeGrafter"/>
</dbReference>
<reference evidence="7 8" key="1">
    <citation type="submission" date="2019-02" db="EMBL/GenBank/DDBJ databases">
        <title>Deep-cultivation of Planctomycetes and their phenomic and genomic characterization uncovers novel biology.</title>
        <authorList>
            <person name="Wiegand S."/>
            <person name="Jogler M."/>
            <person name="Boedeker C."/>
            <person name="Pinto D."/>
            <person name="Vollmers J."/>
            <person name="Rivas-Marin E."/>
            <person name="Kohn T."/>
            <person name="Peeters S.H."/>
            <person name="Heuer A."/>
            <person name="Rast P."/>
            <person name="Oberbeckmann S."/>
            <person name="Bunk B."/>
            <person name="Jeske O."/>
            <person name="Meyerdierks A."/>
            <person name="Storesund J.E."/>
            <person name="Kallscheuer N."/>
            <person name="Luecker S."/>
            <person name="Lage O.M."/>
            <person name="Pohl T."/>
            <person name="Merkel B.J."/>
            <person name="Hornburger P."/>
            <person name="Mueller R.-W."/>
            <person name="Bruemmer F."/>
            <person name="Labrenz M."/>
            <person name="Spormann A.M."/>
            <person name="Op den Camp H."/>
            <person name="Overmann J."/>
            <person name="Amann R."/>
            <person name="Jetten M.S.M."/>
            <person name="Mascher T."/>
            <person name="Medema M.H."/>
            <person name="Devos D.P."/>
            <person name="Kaster A.-K."/>
            <person name="Ovreas L."/>
            <person name="Rohde M."/>
            <person name="Galperin M.Y."/>
            <person name="Jogler C."/>
        </authorList>
    </citation>
    <scope>NUCLEOTIDE SEQUENCE [LARGE SCALE GENOMIC DNA]</scope>
    <source>
        <strain evidence="7 8">Pan216</strain>
    </source>
</reference>
<keyword evidence="2" id="KW-0479">Metal-binding</keyword>
<dbReference type="GO" id="GO:0008235">
    <property type="term" value="F:metalloexopeptidase activity"/>
    <property type="evidence" value="ECO:0007669"/>
    <property type="project" value="TreeGrafter"/>
</dbReference>
<evidence type="ECO:0000256" key="2">
    <source>
        <dbReference type="ARBA" id="ARBA00022723"/>
    </source>
</evidence>
<dbReference type="Pfam" id="PF14464">
    <property type="entry name" value="Prok-JAB"/>
    <property type="match status" value="1"/>
</dbReference>
<keyword evidence="3" id="KW-0378">Hydrolase</keyword>
<dbReference type="CDD" id="cd08070">
    <property type="entry name" value="MPN_like"/>
    <property type="match status" value="1"/>
</dbReference>
<keyword evidence="1" id="KW-0645">Protease</keyword>
<dbReference type="OrthoDB" id="9802958at2"/>
<dbReference type="AlphaFoldDB" id="A0A518B6H9"/>
<evidence type="ECO:0000256" key="3">
    <source>
        <dbReference type="ARBA" id="ARBA00022801"/>
    </source>
</evidence>
<name>A0A518B6H9_9BACT</name>
<dbReference type="SMART" id="SM00232">
    <property type="entry name" value="JAB_MPN"/>
    <property type="match status" value="1"/>
</dbReference>
<organism evidence="7 8">
    <name type="scientific">Kolteria novifilia</name>
    <dbReference type="NCBI Taxonomy" id="2527975"/>
    <lineage>
        <taxon>Bacteria</taxon>
        <taxon>Pseudomonadati</taxon>
        <taxon>Planctomycetota</taxon>
        <taxon>Planctomycetia</taxon>
        <taxon>Kolteriales</taxon>
        <taxon>Kolteriaceae</taxon>
        <taxon>Kolteria</taxon>
    </lineage>
</organism>
<evidence type="ECO:0000256" key="1">
    <source>
        <dbReference type="ARBA" id="ARBA00022670"/>
    </source>
</evidence>
<keyword evidence="5" id="KW-0482">Metalloprotease</keyword>
<dbReference type="GO" id="GO:0006508">
    <property type="term" value="P:proteolysis"/>
    <property type="evidence" value="ECO:0007669"/>
    <property type="project" value="UniProtKB-KW"/>
</dbReference>
<feature type="domain" description="JAB1/MPN/MOV34 metalloenzyme" evidence="6">
    <location>
        <begin position="16"/>
        <end position="142"/>
    </location>
</feature>
<dbReference type="InterPro" id="IPR028090">
    <property type="entry name" value="JAB_dom_prok"/>
</dbReference>